<evidence type="ECO:0000256" key="5">
    <source>
        <dbReference type="ARBA" id="ARBA00022692"/>
    </source>
</evidence>
<dbReference type="RefSeq" id="WP_039190141.1">
    <property type="nucleotide sequence ID" value="NZ_JRFJ01000001.1"/>
</dbReference>
<evidence type="ECO:0000256" key="6">
    <source>
        <dbReference type="ARBA" id="ARBA00022989"/>
    </source>
</evidence>
<dbReference type="GO" id="GO:0044874">
    <property type="term" value="P:lipoprotein localization to outer membrane"/>
    <property type="evidence" value="ECO:0007669"/>
    <property type="project" value="TreeGrafter"/>
</dbReference>
<feature type="transmembrane region" description="Helical" evidence="8">
    <location>
        <begin position="397"/>
        <end position="417"/>
    </location>
</feature>
<dbReference type="GO" id="GO:0098797">
    <property type="term" value="C:plasma membrane protein complex"/>
    <property type="evidence" value="ECO:0007669"/>
    <property type="project" value="TreeGrafter"/>
</dbReference>
<feature type="transmembrane region" description="Helical" evidence="8">
    <location>
        <begin position="37"/>
        <end position="64"/>
    </location>
</feature>
<dbReference type="InterPro" id="IPR003838">
    <property type="entry name" value="ABC3_permease_C"/>
</dbReference>
<evidence type="ECO:0000256" key="8">
    <source>
        <dbReference type="SAM" id="Phobius"/>
    </source>
</evidence>
<protein>
    <submittedName>
        <fullName evidence="11">Multidrug ABC transporter substrate-binding protein</fullName>
    </submittedName>
</protein>
<comment type="similarity">
    <text evidence="2">Belongs to the ABC-4 integral membrane protein family. LolC/E subfamily.</text>
</comment>
<dbReference type="NCBIfam" id="TIGR02212">
    <property type="entry name" value="lolCE"/>
    <property type="match status" value="1"/>
</dbReference>
<dbReference type="Pfam" id="PF12704">
    <property type="entry name" value="MacB_PCD"/>
    <property type="match status" value="1"/>
</dbReference>
<dbReference type="AlphaFoldDB" id="A0A0B1Q7M1"/>
<evidence type="ECO:0000256" key="1">
    <source>
        <dbReference type="ARBA" id="ARBA00004651"/>
    </source>
</evidence>
<dbReference type="InterPro" id="IPR011925">
    <property type="entry name" value="LolCE_TM"/>
</dbReference>
<keyword evidence="6 8" id="KW-1133">Transmembrane helix</keyword>
<dbReference type="InterPro" id="IPR025857">
    <property type="entry name" value="MacB_PCD"/>
</dbReference>
<feature type="transmembrane region" description="Helical" evidence="8">
    <location>
        <begin position="368"/>
        <end position="385"/>
    </location>
</feature>
<organism evidence="11 12">
    <name type="scientific">Aureimonas altamirensis</name>
    <dbReference type="NCBI Taxonomy" id="370622"/>
    <lineage>
        <taxon>Bacteria</taxon>
        <taxon>Pseudomonadati</taxon>
        <taxon>Pseudomonadota</taxon>
        <taxon>Alphaproteobacteria</taxon>
        <taxon>Hyphomicrobiales</taxon>
        <taxon>Aurantimonadaceae</taxon>
        <taxon>Aureimonas</taxon>
    </lineage>
</organism>
<feature type="transmembrane region" description="Helical" evidence="8">
    <location>
        <begin position="288"/>
        <end position="312"/>
    </location>
</feature>
<evidence type="ECO:0000259" key="9">
    <source>
        <dbReference type="Pfam" id="PF02687"/>
    </source>
</evidence>
<keyword evidence="3" id="KW-0813">Transport</keyword>
<evidence type="ECO:0000256" key="2">
    <source>
        <dbReference type="ARBA" id="ARBA00005236"/>
    </source>
</evidence>
<evidence type="ECO:0000256" key="3">
    <source>
        <dbReference type="ARBA" id="ARBA00022448"/>
    </source>
</evidence>
<evidence type="ECO:0000256" key="4">
    <source>
        <dbReference type="ARBA" id="ARBA00022475"/>
    </source>
</evidence>
<name>A0A0B1Q7M1_9HYPH</name>
<dbReference type="OrthoDB" id="9808461at2"/>
<dbReference type="GO" id="GO:0042953">
    <property type="term" value="P:lipoprotein transport"/>
    <property type="evidence" value="ECO:0007669"/>
    <property type="project" value="InterPro"/>
</dbReference>
<comment type="subcellular location">
    <subcellularLocation>
        <location evidence="1">Cell membrane</location>
        <topology evidence="1">Multi-pass membrane protein</topology>
    </subcellularLocation>
</comment>
<dbReference type="InterPro" id="IPR051447">
    <property type="entry name" value="Lipoprotein-release_system"/>
</dbReference>
<dbReference type="Pfam" id="PF02687">
    <property type="entry name" value="FtsX"/>
    <property type="match status" value="1"/>
</dbReference>
<keyword evidence="4" id="KW-1003">Cell membrane</keyword>
<feature type="domain" description="MacB-like periplasmic core" evidence="10">
    <location>
        <begin position="47"/>
        <end position="258"/>
    </location>
</feature>
<evidence type="ECO:0000256" key="7">
    <source>
        <dbReference type="ARBA" id="ARBA00023136"/>
    </source>
</evidence>
<feature type="transmembrane region" description="Helical" evidence="8">
    <location>
        <begin position="332"/>
        <end position="356"/>
    </location>
</feature>
<keyword evidence="7 8" id="KW-0472">Membrane</keyword>
<dbReference type="STRING" id="370622.LA66_07625"/>
<evidence type="ECO:0000259" key="10">
    <source>
        <dbReference type="Pfam" id="PF12704"/>
    </source>
</evidence>
<gene>
    <name evidence="11" type="ORF">LA66_07625</name>
</gene>
<dbReference type="PANTHER" id="PTHR30489:SF0">
    <property type="entry name" value="LIPOPROTEIN-RELEASING SYSTEM TRANSMEMBRANE PROTEIN LOLE"/>
    <property type="match status" value="1"/>
</dbReference>
<dbReference type="EMBL" id="JRFJ01000001">
    <property type="protein sequence ID" value="KHJ56394.1"/>
    <property type="molecule type" value="Genomic_DNA"/>
</dbReference>
<feature type="domain" description="ABC3 transporter permease C-terminal" evidence="9">
    <location>
        <begin position="290"/>
        <end position="424"/>
    </location>
</feature>
<dbReference type="PANTHER" id="PTHR30489">
    <property type="entry name" value="LIPOPROTEIN-RELEASING SYSTEM TRANSMEMBRANE PROTEIN LOLE"/>
    <property type="match status" value="1"/>
</dbReference>
<proteinExistence type="inferred from homology"/>
<evidence type="ECO:0000313" key="12">
    <source>
        <dbReference type="Proteomes" id="UP000030826"/>
    </source>
</evidence>
<dbReference type="Proteomes" id="UP000030826">
    <property type="component" value="Unassembled WGS sequence"/>
</dbReference>
<comment type="caution">
    <text evidence="11">The sequence shown here is derived from an EMBL/GenBank/DDBJ whole genome shotgun (WGS) entry which is preliminary data.</text>
</comment>
<evidence type="ECO:0000313" key="11">
    <source>
        <dbReference type="EMBL" id="KHJ56394.1"/>
    </source>
</evidence>
<sequence>MTVPAGDLPGAAGGTRPFSRFEWMIAGRYLRARRRDAGVSVIAGFSFVGIMLGVAALIIVMSVMNGFRTELLTRILGVNGHVILMPIDTPLRDFDTVAQRIDGVSGVQFTMPLVQGQVLASGANSAGTGALVKGVREADLKKLAPIADNIRDGTLDGFDDSGRVAVGSRLAASLGLSLGDMITLVSPEGDVTPFGNTPRVKAYPVSAIFEIGLSEYDAAYVYMPLSEAQLFFNSEDQAQQIEIFVANPDAVVSLQGPIEQAAARPGYTVTWQQQNASFFSALQVERNVMFIILTLIVLVAALNIISGLFMLVKDKGSAIAILRTMGATKGAIMRIFLITGASIGVAGTLAGLILGVVFCLNIENLRQFFSWISGTTIFNPEFYFLSRLPAEVQVGEVVTVVAMAVGMSFLATLLPSWQASRLDPVEALRYE</sequence>
<accession>A0A0B1Q7M1</accession>
<reference evidence="11 12" key="1">
    <citation type="submission" date="2014-09" db="EMBL/GenBank/DDBJ databases">
        <title>Isolation and characterization of Aurantimonas altamirensis ON-56566 from clinical sample following a dog bite.</title>
        <authorList>
            <person name="Eshaghi A."/>
            <person name="Li A."/>
            <person name="Shahinas D."/>
            <person name="Bahn P."/>
            <person name="Kus J.V."/>
            <person name="Patel S.N."/>
        </authorList>
    </citation>
    <scope>NUCLEOTIDE SEQUENCE [LARGE SCALE GENOMIC DNA]</scope>
    <source>
        <strain evidence="11 12">ON-56566</strain>
    </source>
</reference>
<keyword evidence="5 8" id="KW-0812">Transmembrane</keyword>